<feature type="domain" description="Phage tail tape measure protein" evidence="2">
    <location>
        <begin position="174"/>
        <end position="374"/>
    </location>
</feature>
<evidence type="ECO:0000256" key="1">
    <source>
        <dbReference type="SAM" id="MobiDB-lite"/>
    </source>
</evidence>
<feature type="compositionally biased region" description="Pro residues" evidence="1">
    <location>
        <begin position="715"/>
        <end position="732"/>
    </location>
</feature>
<feature type="compositionally biased region" description="Basic and acidic residues" evidence="1">
    <location>
        <begin position="592"/>
        <end position="620"/>
    </location>
</feature>
<dbReference type="PANTHER" id="PTHR21525">
    <property type="entry name" value="MOTILE SPERM PROTEIN"/>
    <property type="match status" value="1"/>
</dbReference>
<evidence type="ECO:0000313" key="3">
    <source>
        <dbReference type="EMBL" id="SFO59979.1"/>
    </source>
</evidence>
<accession>A0AB38C5A3</accession>
<evidence type="ECO:0000259" key="2">
    <source>
        <dbReference type="Pfam" id="PF10145"/>
    </source>
</evidence>
<protein>
    <submittedName>
        <fullName evidence="3">Phage tail tape measure protein, TP901 family, core region</fullName>
    </submittedName>
</protein>
<gene>
    <name evidence="3" type="ORF">SAMN05444065_1475</name>
</gene>
<organism evidence="3 4">
    <name type="scientific">Pseudomonas syringae</name>
    <dbReference type="NCBI Taxonomy" id="317"/>
    <lineage>
        <taxon>Bacteria</taxon>
        <taxon>Pseudomonadati</taxon>
        <taxon>Pseudomonadota</taxon>
        <taxon>Gammaproteobacteria</taxon>
        <taxon>Pseudomonadales</taxon>
        <taxon>Pseudomonadaceae</taxon>
        <taxon>Pseudomonas</taxon>
    </lineage>
</organism>
<dbReference type="Pfam" id="PF10145">
    <property type="entry name" value="PhageMin_Tail"/>
    <property type="match status" value="1"/>
</dbReference>
<comment type="caution">
    <text evidence="3">The sequence shown here is derived from an EMBL/GenBank/DDBJ whole genome shotgun (WGS) entry which is preliminary data.</text>
</comment>
<dbReference type="RefSeq" id="WP_074910621.1">
    <property type="nucleotide sequence ID" value="NZ_FOVV01000047.1"/>
</dbReference>
<feature type="region of interest" description="Disordered" evidence="1">
    <location>
        <begin position="1025"/>
        <end position="1047"/>
    </location>
</feature>
<name>A0AB38C5A3_PSESX</name>
<dbReference type="AlphaFoldDB" id="A0AB38C5A3"/>
<dbReference type="Proteomes" id="UP000183083">
    <property type="component" value="Unassembled WGS sequence"/>
</dbReference>
<dbReference type="EMBL" id="FOVV01000047">
    <property type="protein sequence ID" value="SFO59979.1"/>
    <property type="molecule type" value="Genomic_DNA"/>
</dbReference>
<proteinExistence type="predicted"/>
<feature type="compositionally biased region" description="Low complexity" evidence="1">
    <location>
        <begin position="694"/>
        <end position="714"/>
    </location>
</feature>
<dbReference type="InterPro" id="IPR010090">
    <property type="entry name" value="Phage_tape_meas"/>
</dbReference>
<evidence type="ECO:0000313" key="4">
    <source>
        <dbReference type="Proteomes" id="UP000183083"/>
    </source>
</evidence>
<sequence length="1047" mass="108094">MSDSLKLGLVIGGAVSATVGKAFKDVESRIKALDDKGAKARVLQSTIGETIKLRDEWRKAHATGQAGATALLSRLNSNLDSLKAQGVEVGRLSKAYKEMGRTARSAELQAKGRRQMSEGRETVKSSVGQAVVAAGALAIPTKVSADFGAIVRDIAIKAGIANKPQEAEMSRTIITTARDTGMERNQVADVVNQLVGAGMELSKALEYAPVAAKFVVGQGSEGTDTAKMINALGQNAKITDAKEMQQALEAIAYQGQAGSFEASDMAKWFPELLANMGSIGITGMDAVTQLGAMLQVQMKTAGSSDEAANNLKNWMGKIGASDTVDAYKKAGIDYEGSMQTGLQKGMSTLESSMALAQQYIQKTDPKKAEAMAAATAKISKETDPAKAKAMMESLSQALKTGDIFADMQVKAALTAYLQNKQLYNDLKSQSRNASGILDKNLAERREGSSQKWAELSQAANDAMRSVGDAIRPATDAVAQGLTTVAQGITTVSDKMPNLAMGLTGTIGALLVAKSVFGAFKIGKGLMNLARGSVGGGAGKVQQVFVTNAKAAGVDSTAAAAPGAAASGGKARVAALLGVGLTVASKAGAKLVDKDKPDDVKGDDAKDEEAKDADADGETKRPKGLLGVGFTALEAYRETLEAGADSGGGSNASGDGDGLQRVFVVNASEIGAASGVPRQRDTPRRGRRSVRARGRAGAASRPPVVSPRPTGEPGTRPVPPRPVGEPRIRPVPPSQTGEPRIRPIPPSPPGEPRIRPVPPSPAGESRIRPVPLRPTDAPIRPASRMPIPVPPLPAAAERSIMPLLGKMAGKAKVLPGEAVISAGLKAVELYQSDDPIEKKLEGATEVAGSALGGWGGAAAGAAIGTMILPVVGTAIGAAIGGALGSWGGSEVGGLLGKELFGSPEKENKPVSLLAAPPVPVALPGPVVPTLGATAKAFDNDRVPLMARGPAPALAPTGPVMGDVGRAMTEKPTVTPAAPIVIKPEAPKMPTPKYEQQVSINAPITLTVQGDVKDPQQLMRDLEPMIQRAMRDSAQQSQRSNLFDAPHVE</sequence>
<feature type="compositionally biased region" description="Basic residues" evidence="1">
    <location>
        <begin position="684"/>
        <end position="693"/>
    </location>
</feature>
<reference evidence="3 4" key="1">
    <citation type="submission" date="2016-10" db="EMBL/GenBank/DDBJ databases">
        <authorList>
            <person name="Varghese N."/>
            <person name="Submissions S."/>
        </authorList>
    </citation>
    <scope>NUCLEOTIDE SEQUENCE [LARGE SCALE GENOMIC DNA]</scope>
    <source>
        <strain evidence="3 4">BS0292</strain>
    </source>
</reference>
<feature type="region of interest" description="Disordered" evidence="1">
    <location>
        <begin position="592"/>
        <end position="623"/>
    </location>
</feature>
<feature type="region of interest" description="Disordered" evidence="1">
    <location>
        <begin position="672"/>
        <end position="785"/>
    </location>
</feature>
<dbReference type="NCBIfam" id="TIGR01760">
    <property type="entry name" value="tape_meas_TP901"/>
    <property type="match status" value="1"/>
</dbReference>
<dbReference type="PANTHER" id="PTHR21525:SF9">
    <property type="entry name" value="CHANNEL_COLICIN DOMAIN-CONTAINING PROTEIN"/>
    <property type="match status" value="1"/>
</dbReference>
<feature type="compositionally biased region" description="Pro residues" evidence="1">
    <location>
        <begin position="741"/>
        <end position="760"/>
    </location>
</feature>